<gene>
    <name evidence="2" type="ORF">HXX02_15755</name>
</gene>
<feature type="signal peptide" evidence="1">
    <location>
        <begin position="1"/>
        <end position="30"/>
    </location>
</feature>
<proteinExistence type="predicted"/>
<keyword evidence="3" id="KW-1185">Reference proteome</keyword>
<evidence type="ECO:0000313" key="3">
    <source>
        <dbReference type="Proteomes" id="UP001205566"/>
    </source>
</evidence>
<organism evidence="2 3">
    <name type="scientific">Microbulbifer elongatus</name>
    <dbReference type="NCBI Taxonomy" id="86173"/>
    <lineage>
        <taxon>Bacteria</taxon>
        <taxon>Pseudomonadati</taxon>
        <taxon>Pseudomonadota</taxon>
        <taxon>Gammaproteobacteria</taxon>
        <taxon>Cellvibrionales</taxon>
        <taxon>Microbulbiferaceae</taxon>
        <taxon>Microbulbifer</taxon>
    </lineage>
</organism>
<reference evidence="2" key="1">
    <citation type="thesis" date="2020" institute="Technische Universitat Dresden" country="Dresden, Germany">
        <title>The Agarolytic System of Microbulbifer elongatus PORT2, Isolated from Batu Karas, Pangandaran West Java Indonesia.</title>
        <authorList>
            <person name="Anggraeni S.R."/>
        </authorList>
    </citation>
    <scope>NUCLEOTIDE SEQUENCE</scope>
    <source>
        <strain evidence="2">PORT2</strain>
    </source>
</reference>
<evidence type="ECO:0000256" key="1">
    <source>
        <dbReference type="SAM" id="SignalP"/>
    </source>
</evidence>
<accession>A0ABT1P7B0</accession>
<dbReference type="EMBL" id="JACASI010000042">
    <property type="protein sequence ID" value="MCQ3830894.1"/>
    <property type="molecule type" value="Genomic_DNA"/>
</dbReference>
<evidence type="ECO:0000313" key="2">
    <source>
        <dbReference type="EMBL" id="MCQ3830894.1"/>
    </source>
</evidence>
<name>A0ABT1P7B0_9GAMM</name>
<protein>
    <submittedName>
        <fullName evidence="2">Uncharacterized protein</fullName>
    </submittedName>
</protein>
<sequence>MLYAAIKGKTFASLSLVATLAILTPGQLHAQQPGPFTAQDFQYLGPSSSTPIPPHLYGPDLDGGTPSEIDLSAGAVRVRLQRLGFHTFDRVQFRNGYWNVVAYHGNKKRQLTVNPTTGAIRSDRPYCNNRCNRYQASEEF</sequence>
<dbReference type="Proteomes" id="UP001205566">
    <property type="component" value="Unassembled WGS sequence"/>
</dbReference>
<comment type="caution">
    <text evidence="2">The sequence shown here is derived from an EMBL/GenBank/DDBJ whole genome shotgun (WGS) entry which is preliminary data.</text>
</comment>
<keyword evidence="1" id="KW-0732">Signal</keyword>
<dbReference type="RefSeq" id="WP_255875786.1">
    <property type="nucleotide sequence ID" value="NZ_JACASI010000042.1"/>
</dbReference>
<feature type="chain" id="PRO_5045446257" evidence="1">
    <location>
        <begin position="31"/>
        <end position="140"/>
    </location>
</feature>